<gene>
    <name evidence="1" type="ORF">llap_6523</name>
</gene>
<dbReference type="Proteomes" id="UP000233556">
    <property type="component" value="Unassembled WGS sequence"/>
</dbReference>
<protein>
    <submittedName>
        <fullName evidence="1">Uncharacterized protein</fullName>
    </submittedName>
</protein>
<name>A0A2I0UAW3_LIMLA</name>
<evidence type="ECO:0000313" key="2">
    <source>
        <dbReference type="Proteomes" id="UP000233556"/>
    </source>
</evidence>
<dbReference type="EMBL" id="KZ505926">
    <property type="protein sequence ID" value="PKU43187.1"/>
    <property type="molecule type" value="Genomic_DNA"/>
</dbReference>
<keyword evidence="2" id="KW-1185">Reference proteome</keyword>
<reference evidence="2" key="1">
    <citation type="submission" date="2017-11" db="EMBL/GenBank/DDBJ databases">
        <authorList>
            <person name="Lima N.C."/>
            <person name="Parody-Merino A.M."/>
            <person name="Battley P.F."/>
            <person name="Fidler A.E."/>
            <person name="Prosdocimi F."/>
        </authorList>
    </citation>
    <scope>NUCLEOTIDE SEQUENCE [LARGE SCALE GENOMIC DNA]</scope>
</reference>
<sequence length="91" mass="10313">MSCEELLRTPDLARLEKKRLRGDLIFLYVFLGRESGEGGVEGYGPHVGGVVTRDPCSEGSQDVKARFGSPRTDISRKRRKELFCDYEICMK</sequence>
<reference evidence="2" key="2">
    <citation type="submission" date="2017-12" db="EMBL/GenBank/DDBJ databases">
        <title>Genome sequence of the Bar-tailed Godwit (Limosa lapponica baueri).</title>
        <authorList>
            <person name="Lima N.C.B."/>
            <person name="Parody-Merino A.M."/>
            <person name="Battley P.F."/>
            <person name="Fidler A.E."/>
            <person name="Prosdocimi F."/>
        </authorList>
    </citation>
    <scope>NUCLEOTIDE SEQUENCE [LARGE SCALE GENOMIC DNA]</scope>
</reference>
<evidence type="ECO:0000313" key="1">
    <source>
        <dbReference type="EMBL" id="PKU43187.1"/>
    </source>
</evidence>
<dbReference type="AlphaFoldDB" id="A0A2I0UAW3"/>
<proteinExistence type="predicted"/>
<accession>A0A2I0UAW3</accession>
<organism evidence="1 2">
    <name type="scientific">Limosa lapponica baueri</name>
    <dbReference type="NCBI Taxonomy" id="1758121"/>
    <lineage>
        <taxon>Eukaryota</taxon>
        <taxon>Metazoa</taxon>
        <taxon>Chordata</taxon>
        <taxon>Craniata</taxon>
        <taxon>Vertebrata</taxon>
        <taxon>Euteleostomi</taxon>
        <taxon>Archelosauria</taxon>
        <taxon>Archosauria</taxon>
        <taxon>Dinosauria</taxon>
        <taxon>Saurischia</taxon>
        <taxon>Theropoda</taxon>
        <taxon>Coelurosauria</taxon>
        <taxon>Aves</taxon>
        <taxon>Neognathae</taxon>
        <taxon>Neoaves</taxon>
        <taxon>Charadriiformes</taxon>
        <taxon>Scolopacidae</taxon>
        <taxon>Limosa</taxon>
    </lineage>
</organism>